<dbReference type="RefSeq" id="WP_386347991.1">
    <property type="nucleotide sequence ID" value="NZ_JBHSFG010000059.1"/>
</dbReference>
<sequence>MRVRVEDFVTFTSQTATALARPGETIPADPHGPLGTARFRRTLAWHIARRPGGLVALAIQYGHLRTAISGGYASRSRDGIDDLLDVETARATVETLTTLHEDLTRGAGISGPAAHRAIHAATRAATFIQRHADDRHSGPRSPSAAQTPSPSAISISRTISTPRSRNEVSPLTRSDGSASKSSS</sequence>
<accession>A0ABV8YYT6</accession>
<comment type="caution">
    <text evidence="2">The sequence shown here is derived from an EMBL/GenBank/DDBJ whole genome shotgun (WGS) entry which is preliminary data.</text>
</comment>
<keyword evidence="3" id="KW-1185">Reference proteome</keyword>
<name>A0ABV8YYT6_9ACTN</name>
<gene>
    <name evidence="2" type="ORF">ACFPH6_33005</name>
</gene>
<evidence type="ECO:0000313" key="3">
    <source>
        <dbReference type="Proteomes" id="UP001596012"/>
    </source>
</evidence>
<dbReference type="EMBL" id="JBHSFG010000059">
    <property type="protein sequence ID" value="MFC4469280.1"/>
    <property type="molecule type" value="Genomic_DNA"/>
</dbReference>
<evidence type="ECO:0000256" key="1">
    <source>
        <dbReference type="SAM" id="MobiDB-lite"/>
    </source>
</evidence>
<organism evidence="2 3">
    <name type="scientific">Streptomyces xiangluensis</name>
    <dbReference type="NCBI Taxonomy" id="2665720"/>
    <lineage>
        <taxon>Bacteria</taxon>
        <taxon>Bacillati</taxon>
        <taxon>Actinomycetota</taxon>
        <taxon>Actinomycetes</taxon>
        <taxon>Kitasatosporales</taxon>
        <taxon>Streptomycetaceae</taxon>
        <taxon>Streptomyces</taxon>
    </lineage>
</organism>
<reference evidence="3" key="1">
    <citation type="journal article" date="2019" name="Int. J. Syst. Evol. Microbiol.">
        <title>The Global Catalogue of Microorganisms (GCM) 10K type strain sequencing project: providing services to taxonomists for standard genome sequencing and annotation.</title>
        <authorList>
            <consortium name="The Broad Institute Genomics Platform"/>
            <consortium name="The Broad Institute Genome Sequencing Center for Infectious Disease"/>
            <person name="Wu L."/>
            <person name="Ma J."/>
        </authorList>
    </citation>
    <scope>NUCLEOTIDE SEQUENCE [LARGE SCALE GENOMIC DNA]</scope>
    <source>
        <strain evidence="3">DT43</strain>
    </source>
</reference>
<feature type="compositionally biased region" description="Low complexity" evidence="1">
    <location>
        <begin position="141"/>
        <end position="163"/>
    </location>
</feature>
<feature type="compositionally biased region" description="Polar residues" evidence="1">
    <location>
        <begin position="167"/>
        <end position="183"/>
    </location>
</feature>
<evidence type="ECO:0000313" key="2">
    <source>
        <dbReference type="EMBL" id="MFC4469280.1"/>
    </source>
</evidence>
<feature type="region of interest" description="Disordered" evidence="1">
    <location>
        <begin position="132"/>
        <end position="183"/>
    </location>
</feature>
<protein>
    <submittedName>
        <fullName evidence="2">Uncharacterized protein</fullName>
    </submittedName>
</protein>
<dbReference type="Proteomes" id="UP001596012">
    <property type="component" value="Unassembled WGS sequence"/>
</dbReference>
<proteinExistence type="predicted"/>